<protein>
    <submittedName>
        <fullName evidence="2">Uncharacterized protein</fullName>
    </submittedName>
</protein>
<reference evidence="3" key="2">
    <citation type="submission" date="2015-01" db="EMBL/GenBank/DDBJ databases">
        <title>Evolutionary Origins and Diversification of the Mycorrhizal Mutualists.</title>
        <authorList>
            <consortium name="DOE Joint Genome Institute"/>
            <consortium name="Mycorrhizal Genomics Consortium"/>
            <person name="Kohler A."/>
            <person name="Kuo A."/>
            <person name="Nagy L.G."/>
            <person name="Floudas D."/>
            <person name="Copeland A."/>
            <person name="Barry K.W."/>
            <person name="Cichocki N."/>
            <person name="Veneault-Fourrey C."/>
            <person name="LaButti K."/>
            <person name="Lindquist E.A."/>
            <person name="Lipzen A."/>
            <person name="Lundell T."/>
            <person name="Morin E."/>
            <person name="Murat C."/>
            <person name="Riley R."/>
            <person name="Ohm R."/>
            <person name="Sun H."/>
            <person name="Tunlid A."/>
            <person name="Henrissat B."/>
            <person name="Grigoriev I.V."/>
            <person name="Hibbett D.S."/>
            <person name="Martin F."/>
        </authorList>
    </citation>
    <scope>NUCLEOTIDE SEQUENCE [LARGE SCALE GENOMIC DNA]</scope>
    <source>
        <strain evidence="3">F 1598</strain>
    </source>
</reference>
<dbReference type="InParanoid" id="A0A0C3AHB0"/>
<dbReference type="AlphaFoldDB" id="A0A0C3AHB0"/>
<organism evidence="2 3">
    <name type="scientific">Piloderma croceum (strain F 1598)</name>
    <dbReference type="NCBI Taxonomy" id="765440"/>
    <lineage>
        <taxon>Eukaryota</taxon>
        <taxon>Fungi</taxon>
        <taxon>Dikarya</taxon>
        <taxon>Basidiomycota</taxon>
        <taxon>Agaricomycotina</taxon>
        <taxon>Agaricomycetes</taxon>
        <taxon>Agaricomycetidae</taxon>
        <taxon>Atheliales</taxon>
        <taxon>Atheliaceae</taxon>
        <taxon>Piloderma</taxon>
    </lineage>
</organism>
<feature type="region of interest" description="Disordered" evidence="1">
    <location>
        <begin position="1"/>
        <end position="21"/>
    </location>
</feature>
<dbReference type="Proteomes" id="UP000054166">
    <property type="component" value="Unassembled WGS sequence"/>
</dbReference>
<dbReference type="EMBL" id="KN833090">
    <property type="protein sequence ID" value="KIM73183.1"/>
    <property type="molecule type" value="Genomic_DNA"/>
</dbReference>
<sequence>MGMLKEKSKMQEKGNANALTCSRTDQAPQWGVGRKEEIMIRRDKQVLASSIFGNMIGPAANLVLFVSENISSRFREMLLRKSSDQPGIISEDSESARSTRLSILLLKEEMRRVLVYFEYYKASWWVERGEAERREALHALSEGLQAYVEGQAQLQRDLASNFIKKWASLRAGGTSDEDVIAAGDMESDDELDRAGAGSEEEALDEAIEEYEGVTDDEACNNQCSFFFVL</sequence>
<evidence type="ECO:0000256" key="1">
    <source>
        <dbReference type="SAM" id="MobiDB-lite"/>
    </source>
</evidence>
<evidence type="ECO:0000313" key="2">
    <source>
        <dbReference type="EMBL" id="KIM73183.1"/>
    </source>
</evidence>
<reference evidence="2 3" key="1">
    <citation type="submission" date="2014-04" db="EMBL/GenBank/DDBJ databases">
        <authorList>
            <consortium name="DOE Joint Genome Institute"/>
            <person name="Kuo A."/>
            <person name="Tarkka M."/>
            <person name="Buscot F."/>
            <person name="Kohler A."/>
            <person name="Nagy L.G."/>
            <person name="Floudas D."/>
            <person name="Copeland A."/>
            <person name="Barry K.W."/>
            <person name="Cichocki N."/>
            <person name="Veneault-Fourrey C."/>
            <person name="LaButti K."/>
            <person name="Lindquist E.A."/>
            <person name="Lipzen A."/>
            <person name="Lundell T."/>
            <person name="Morin E."/>
            <person name="Murat C."/>
            <person name="Sun H."/>
            <person name="Tunlid A."/>
            <person name="Henrissat B."/>
            <person name="Grigoriev I.V."/>
            <person name="Hibbett D.S."/>
            <person name="Martin F."/>
            <person name="Nordberg H.P."/>
            <person name="Cantor M.N."/>
            <person name="Hua S.X."/>
        </authorList>
    </citation>
    <scope>NUCLEOTIDE SEQUENCE [LARGE SCALE GENOMIC DNA]</scope>
    <source>
        <strain evidence="2 3">F 1598</strain>
    </source>
</reference>
<gene>
    <name evidence="2" type="ORF">PILCRDRAFT_93160</name>
</gene>
<keyword evidence="3" id="KW-1185">Reference proteome</keyword>
<feature type="compositionally biased region" description="Basic and acidic residues" evidence="1">
    <location>
        <begin position="1"/>
        <end position="12"/>
    </location>
</feature>
<accession>A0A0C3AHB0</accession>
<name>A0A0C3AHB0_PILCF</name>
<dbReference type="STRING" id="765440.A0A0C3AHB0"/>
<evidence type="ECO:0000313" key="3">
    <source>
        <dbReference type="Proteomes" id="UP000054166"/>
    </source>
</evidence>
<dbReference type="HOGENOM" id="CLU_1210236_0_0_1"/>
<proteinExistence type="predicted"/>